<dbReference type="EMBL" id="MN109410">
    <property type="protein sequence ID" value="QHQ98707.1"/>
    <property type="molecule type" value="mRNA"/>
</dbReference>
<geneLocation type="mitochondrion" evidence="2"/>
<keyword evidence="1" id="KW-0472">Membrane</keyword>
<name>A0A6G5ZTQ3_9EUGL</name>
<reference evidence="2" key="1">
    <citation type="journal article" date="2020" name="Nucleic Acids Res.">
        <title>Gene fragmentation and RNA editing without borders: eccentric mitochondrial genomes of diplonemids.</title>
        <authorList>
            <person name="Kaur B."/>
            <person name="Zahonova K."/>
            <person name="Valach M."/>
            <person name="Faktorova D."/>
            <person name="Prokopchuk G."/>
            <person name="Burger G."/>
            <person name="Lukes J."/>
        </authorList>
    </citation>
    <scope>NUCLEOTIDE SEQUENCE</scope>
</reference>
<evidence type="ECO:0000313" key="2">
    <source>
        <dbReference type="EMBL" id="QHQ98707.1"/>
    </source>
</evidence>
<keyword evidence="2" id="KW-0496">Mitochondrion</keyword>
<proteinExistence type="evidence at transcript level"/>
<feature type="transmembrane region" description="Helical" evidence="1">
    <location>
        <begin position="49"/>
        <end position="71"/>
    </location>
</feature>
<organism evidence="2">
    <name type="scientific">Sulcionema specki</name>
    <dbReference type="NCBI Taxonomy" id="2016126"/>
    <lineage>
        <taxon>Eukaryota</taxon>
        <taxon>Discoba</taxon>
        <taxon>Euglenozoa</taxon>
        <taxon>Diplonemea</taxon>
        <taxon>Diplonemidae</taxon>
        <taxon>Sulcionema</taxon>
    </lineage>
</organism>
<keyword evidence="1" id="KW-0812">Transmembrane</keyword>
<evidence type="ECO:0000256" key="1">
    <source>
        <dbReference type="SAM" id="Phobius"/>
    </source>
</evidence>
<keyword evidence="1" id="KW-1133">Transmembrane helix</keyword>
<accession>A0A6G5ZTQ3</accession>
<dbReference type="AlphaFoldDB" id="A0A6G5ZTQ3"/>
<feature type="transmembrane region" description="Helical" evidence="1">
    <location>
        <begin position="6"/>
        <end position="37"/>
    </location>
</feature>
<sequence length="79" mass="8989">MLAMHILTIVMLVGWTSSMVVWILINEVVVVLVLCWVGEYKSTSSSNRWCVIVWYLIALSIVEYIILLASVNTRVSLFV</sequence>
<protein>
    <submittedName>
        <fullName evidence="2">NADH dehydrogenase subunit 4L</fullName>
    </submittedName>
</protein>